<keyword evidence="4" id="KW-1185">Reference proteome</keyword>
<accession>A0ABT6KKB9</accession>
<dbReference type="InterPro" id="IPR011089">
    <property type="entry name" value="GmrSD_C"/>
</dbReference>
<dbReference type="Pfam" id="PF07510">
    <property type="entry name" value="GmrSD_C"/>
    <property type="match status" value="1"/>
</dbReference>
<evidence type="ECO:0008006" key="5">
    <source>
        <dbReference type="Google" id="ProtNLM"/>
    </source>
</evidence>
<organism evidence="3 4">
    <name type="scientific">Antiquaquibacter oligotrophicus</name>
    <dbReference type="NCBI Taxonomy" id="2880260"/>
    <lineage>
        <taxon>Bacteria</taxon>
        <taxon>Bacillati</taxon>
        <taxon>Actinomycetota</taxon>
        <taxon>Actinomycetes</taxon>
        <taxon>Micrococcales</taxon>
        <taxon>Microbacteriaceae</taxon>
        <taxon>Antiquaquibacter</taxon>
    </lineage>
</organism>
<evidence type="ECO:0000313" key="3">
    <source>
        <dbReference type="EMBL" id="MDH6180161.1"/>
    </source>
</evidence>
<dbReference type="PANTHER" id="PTHR35149:SF1">
    <property type="entry name" value="DUF5655 DOMAIN-CONTAINING PROTEIN"/>
    <property type="match status" value="1"/>
</dbReference>
<proteinExistence type="predicted"/>
<feature type="domain" description="GmrSD restriction endonucleases C-terminal" evidence="2">
    <location>
        <begin position="406"/>
        <end position="536"/>
    </location>
</feature>
<gene>
    <name evidence="3" type="ORF">M2152_000343</name>
</gene>
<dbReference type="EMBL" id="JARXVQ010000001">
    <property type="protein sequence ID" value="MDH6180161.1"/>
    <property type="molecule type" value="Genomic_DNA"/>
</dbReference>
<dbReference type="Pfam" id="PF03235">
    <property type="entry name" value="GmrSD_N"/>
    <property type="match status" value="1"/>
</dbReference>
<name>A0ABT6KKB9_9MICO</name>
<protein>
    <recommendedName>
        <fullName evidence="5">DUF262 domain-containing protein</fullName>
    </recommendedName>
</protein>
<comment type="caution">
    <text evidence="3">The sequence shown here is derived from an EMBL/GenBank/DDBJ whole genome shotgun (WGS) entry which is preliminary data.</text>
</comment>
<feature type="domain" description="GmrSD restriction endonucleases N-terminal" evidence="1">
    <location>
        <begin position="15"/>
        <end position="225"/>
    </location>
</feature>
<evidence type="ECO:0000313" key="4">
    <source>
        <dbReference type="Proteomes" id="UP001160142"/>
    </source>
</evidence>
<evidence type="ECO:0000259" key="1">
    <source>
        <dbReference type="Pfam" id="PF03235"/>
    </source>
</evidence>
<evidence type="ECO:0000259" key="2">
    <source>
        <dbReference type="Pfam" id="PF07510"/>
    </source>
</evidence>
<sequence>MANDTDFNHDQLGHILGDQLLEVPRFQRAYSWKQENVEEYLADLKAARSRGDAYFMGTAVFAKPADPKDRLQVVDGQQRLATTAVFFMAIRDLLAEYGLAKQAEETEKQYLRGYALSAQAEVERLILSPKDVPTYNLLLDGDRANADDDHLLTACYDVCLNHLREVAPTPKEVDLVNAVATQLLTRVQVLVAVASGLSEAYVIFETLNDRGADLTTADLLKNYLFSKAGAHMRYFEHSWVALESGFDKADDLVRFIRYEYATRNGAVQVRRLYRSIQTELEQPGADARKYVERLLKARDVYRALRNPDDAYWSTQDTDVRDALLAYRRFGFESSFPTLMAAFLKWTKPSASKLLVKLSKWSVRAQFDGRIGGQQSEEAFGTAAVAITTGAATNQSAVRTHLAKLIPTDSTFKAAFVAYGAVPTTRAKYVLAMLDRAAESKAGRAPRSVDWASTSYNIEHVYSNSAGKSDPDLNEIVGTIGNLAILEKKLNRDLGAKPFSAKKTNYATSDFELTKSLASESTWGRAEIEKRTRELADLAVIAWPAH</sequence>
<dbReference type="Proteomes" id="UP001160142">
    <property type="component" value="Unassembled WGS sequence"/>
</dbReference>
<dbReference type="PANTHER" id="PTHR35149">
    <property type="entry name" value="SLL5132 PROTEIN"/>
    <property type="match status" value="1"/>
</dbReference>
<dbReference type="RefSeq" id="WP_322132528.1">
    <property type="nucleotide sequence ID" value="NZ_CP085036.1"/>
</dbReference>
<reference evidence="3 4" key="1">
    <citation type="submission" date="2023-04" db="EMBL/GenBank/DDBJ databases">
        <title>Genome Encyclopedia of Bacteria and Archaea VI: Functional Genomics of Type Strains.</title>
        <authorList>
            <person name="Whitman W."/>
        </authorList>
    </citation>
    <scope>NUCLEOTIDE SEQUENCE [LARGE SCALE GENOMIC DNA]</scope>
    <source>
        <strain evidence="3 4">SG_E_30_P1</strain>
    </source>
</reference>
<dbReference type="InterPro" id="IPR004919">
    <property type="entry name" value="GmrSD_N"/>
</dbReference>